<evidence type="ECO:0000256" key="4">
    <source>
        <dbReference type="ARBA" id="ARBA00022679"/>
    </source>
</evidence>
<evidence type="ECO:0000256" key="6">
    <source>
        <dbReference type="ARBA" id="ARBA00022968"/>
    </source>
</evidence>
<dbReference type="GeneID" id="43612061"/>
<evidence type="ECO:0000256" key="9">
    <source>
        <dbReference type="ARBA" id="ARBA00023180"/>
    </source>
</evidence>
<keyword evidence="8" id="KW-0472">Membrane</keyword>
<evidence type="ECO:0000256" key="1">
    <source>
        <dbReference type="ARBA" id="ARBA00004606"/>
    </source>
</evidence>
<dbReference type="RefSeq" id="XP_066006870.1">
    <property type="nucleotide sequence ID" value="XM_066153771.1"/>
</dbReference>
<evidence type="ECO:0000256" key="8">
    <source>
        <dbReference type="ARBA" id="ARBA00023136"/>
    </source>
</evidence>
<dbReference type="PANTHER" id="PTHR31392:SF1">
    <property type="entry name" value="ALPHA-1,3-MANNOSYLTRANSFERASE MNN1-RELATED"/>
    <property type="match status" value="1"/>
</dbReference>
<evidence type="ECO:0000313" key="11">
    <source>
        <dbReference type="EMBL" id="KAF4474113.1"/>
    </source>
</evidence>
<dbReference type="PANTHER" id="PTHR31392">
    <property type="entry name" value="ALPHA-1,3-MANNOSYLTRANSFERASE MNN1-RELATED"/>
    <property type="match status" value="1"/>
</dbReference>
<dbReference type="InParanoid" id="A0A7J6IE27"/>
<feature type="region of interest" description="Disordered" evidence="10">
    <location>
        <begin position="42"/>
        <end position="65"/>
    </location>
</feature>
<keyword evidence="12" id="KW-1185">Reference proteome</keyword>
<dbReference type="GO" id="GO:0005794">
    <property type="term" value="C:Golgi apparatus"/>
    <property type="evidence" value="ECO:0007669"/>
    <property type="project" value="TreeGrafter"/>
</dbReference>
<dbReference type="FunCoup" id="A0A7J6IE27">
    <property type="interactions" value="92"/>
</dbReference>
<comment type="subcellular location">
    <subcellularLocation>
        <location evidence="1">Membrane</location>
        <topology evidence="1">Single-pass type II membrane protein</topology>
    </subcellularLocation>
</comment>
<dbReference type="GO" id="GO:0006493">
    <property type="term" value="P:protein O-linked glycosylation"/>
    <property type="evidence" value="ECO:0007669"/>
    <property type="project" value="TreeGrafter"/>
</dbReference>
<proteinExistence type="inferred from homology"/>
<dbReference type="SUPFAM" id="SSF53448">
    <property type="entry name" value="Nucleotide-diphospho-sugar transferases"/>
    <property type="match status" value="1"/>
</dbReference>
<accession>A0A7J6IE27</accession>
<keyword evidence="7" id="KW-1133">Transmembrane helix</keyword>
<dbReference type="OrthoDB" id="430354at2759"/>
<dbReference type="GO" id="GO:0000033">
    <property type="term" value="F:alpha-1,3-mannosyltransferase activity"/>
    <property type="evidence" value="ECO:0007669"/>
    <property type="project" value="TreeGrafter"/>
</dbReference>
<protein>
    <submittedName>
        <fullName evidence="11">Putative alpha-1,3-mannosyltransferase MNN14</fullName>
    </submittedName>
</protein>
<dbReference type="InterPro" id="IPR029044">
    <property type="entry name" value="Nucleotide-diphossugar_trans"/>
</dbReference>
<dbReference type="GO" id="GO:0016020">
    <property type="term" value="C:membrane"/>
    <property type="evidence" value="ECO:0007669"/>
    <property type="project" value="UniProtKB-SubCell"/>
</dbReference>
<sequence>MVILPKSSSRMTTAMLSVCILFLLMYSVPFLSTSFHPVSLQTPLQAPSQKPSPPKVFHQPGEEQPTAWENEAKSIAEKARYFIDTPIRAPYKEKFYDVGQRTQIAREWVKFLDSAGESDDKQTVQDAVESAIACLFPFIQNSPKRPDSTTPFTDVRSSIEAGSRGIVIPTGKGTMRYAAHLIGSLREVLQTKLAIQIVYAGDEDLPAADRERLQARFPDIEFLDILSVLDDTTLQLATGGWAIKAFAALYSPFEEVILTDADSVFLQVPEKLYSIPSYISTGVLLFHDRLLWQHAFPERHEWWRSQIHKPSATLNKSLVWAEDYAEEGDSGVVVIDKSQHARRAGGGYVRDDVRR</sequence>
<dbReference type="Pfam" id="PF11051">
    <property type="entry name" value="Mannosyl_trans3"/>
    <property type="match status" value="1"/>
</dbReference>
<evidence type="ECO:0000313" key="12">
    <source>
        <dbReference type="Proteomes" id="UP000011096"/>
    </source>
</evidence>
<reference evidence="11 12" key="1">
    <citation type="submission" date="2012-08" db="EMBL/GenBank/DDBJ databases">
        <authorList>
            <person name="Gan P.H.P."/>
            <person name="Ikeda K."/>
            <person name="Irieda H."/>
            <person name="Narusaka M."/>
            <person name="O'Connell R.J."/>
            <person name="Narusaka Y."/>
            <person name="Takano Y."/>
            <person name="Kubo Y."/>
            <person name="Shirasu K."/>
        </authorList>
    </citation>
    <scope>NUCLEOTIDE SEQUENCE [LARGE SCALE GENOMIC DNA]</scope>
    <source>
        <strain evidence="11 12">Nara gc5</strain>
    </source>
</reference>
<evidence type="ECO:0000256" key="3">
    <source>
        <dbReference type="ARBA" id="ARBA00022676"/>
    </source>
</evidence>
<dbReference type="AlphaFoldDB" id="A0A7J6IE27"/>
<keyword evidence="3 11" id="KW-0328">Glycosyltransferase</keyword>
<gene>
    <name evidence="11" type="primary">MNN14</name>
    <name evidence="11" type="ORF">CGGC5_v017121</name>
</gene>
<comment type="similarity">
    <text evidence="2">Belongs to the MNN1/MNT family.</text>
</comment>
<keyword evidence="5" id="KW-0812">Transmembrane</keyword>
<evidence type="ECO:0000256" key="10">
    <source>
        <dbReference type="SAM" id="MobiDB-lite"/>
    </source>
</evidence>
<dbReference type="Gene3D" id="3.90.550.10">
    <property type="entry name" value="Spore Coat Polysaccharide Biosynthesis Protein SpsA, Chain A"/>
    <property type="match status" value="1"/>
</dbReference>
<keyword evidence="9" id="KW-0325">Glycoprotein</keyword>
<keyword evidence="4 11" id="KW-0808">Transferase</keyword>
<dbReference type="Proteomes" id="UP000011096">
    <property type="component" value="Unassembled WGS sequence"/>
</dbReference>
<comment type="caution">
    <text evidence="11">The sequence shown here is derived from an EMBL/GenBank/DDBJ whole genome shotgun (WGS) entry which is preliminary data.</text>
</comment>
<keyword evidence="6" id="KW-0735">Signal-anchor</keyword>
<dbReference type="EMBL" id="ANPB02000011">
    <property type="protein sequence ID" value="KAF4474113.1"/>
    <property type="molecule type" value="Genomic_DNA"/>
</dbReference>
<reference evidence="11 12" key="2">
    <citation type="submission" date="2020-04" db="EMBL/GenBank/DDBJ databases">
        <title>Genome sequencing and assembly of multiple isolates from the Colletotrichum gloeosporioides species complex.</title>
        <authorList>
            <person name="Gan P."/>
            <person name="Shirasu K."/>
        </authorList>
    </citation>
    <scope>NUCLEOTIDE SEQUENCE [LARGE SCALE GENOMIC DNA]</scope>
    <source>
        <strain evidence="11 12">Nara gc5</strain>
    </source>
</reference>
<evidence type="ECO:0000256" key="2">
    <source>
        <dbReference type="ARBA" id="ARBA00009105"/>
    </source>
</evidence>
<evidence type="ECO:0000256" key="7">
    <source>
        <dbReference type="ARBA" id="ARBA00022989"/>
    </source>
</evidence>
<evidence type="ECO:0000256" key="5">
    <source>
        <dbReference type="ARBA" id="ARBA00022692"/>
    </source>
</evidence>
<dbReference type="InterPro" id="IPR022751">
    <property type="entry name" value="Alpha_mannosyltransferase"/>
</dbReference>
<name>A0A7J6IE27_COLFN</name>
<organism evidence="11 12">
    <name type="scientific">Colletotrichum fructicola (strain Nara gc5)</name>
    <name type="common">Anthracnose fungus</name>
    <name type="synonym">Colletotrichum gloeosporioides (strain Nara gc5)</name>
    <dbReference type="NCBI Taxonomy" id="1213859"/>
    <lineage>
        <taxon>Eukaryota</taxon>
        <taxon>Fungi</taxon>
        <taxon>Dikarya</taxon>
        <taxon>Ascomycota</taxon>
        <taxon>Pezizomycotina</taxon>
        <taxon>Sordariomycetes</taxon>
        <taxon>Hypocreomycetidae</taxon>
        <taxon>Glomerellales</taxon>
        <taxon>Glomerellaceae</taxon>
        <taxon>Colletotrichum</taxon>
        <taxon>Colletotrichum gloeosporioides species complex</taxon>
    </lineage>
</organism>